<feature type="domain" description="HTH LytTR-type" evidence="2">
    <location>
        <begin position="185"/>
        <end position="276"/>
    </location>
</feature>
<evidence type="ECO:0000256" key="1">
    <source>
        <dbReference type="SAM" id="Phobius"/>
    </source>
</evidence>
<evidence type="ECO:0000313" key="3">
    <source>
        <dbReference type="EMBL" id="MCO6160377.1"/>
    </source>
</evidence>
<keyword evidence="1" id="KW-1133">Transmembrane helix</keyword>
<dbReference type="Proteomes" id="UP001523401">
    <property type="component" value="Unassembled WGS sequence"/>
</dbReference>
<accession>A0ABT1CHP5</accession>
<dbReference type="SMART" id="SM00850">
    <property type="entry name" value="LytTR"/>
    <property type="match status" value="1"/>
</dbReference>
<feature type="transmembrane region" description="Helical" evidence="1">
    <location>
        <begin position="126"/>
        <end position="147"/>
    </location>
</feature>
<dbReference type="Pfam" id="PF04397">
    <property type="entry name" value="LytTR"/>
    <property type="match status" value="1"/>
</dbReference>
<keyword evidence="1" id="KW-0472">Membrane</keyword>
<evidence type="ECO:0000313" key="4">
    <source>
        <dbReference type="Proteomes" id="UP001523401"/>
    </source>
</evidence>
<proteinExistence type="predicted"/>
<feature type="transmembrane region" description="Helical" evidence="1">
    <location>
        <begin position="88"/>
        <end position="106"/>
    </location>
</feature>
<dbReference type="EMBL" id="JAMXQU010000007">
    <property type="protein sequence ID" value="MCO6160377.1"/>
    <property type="molecule type" value="Genomic_DNA"/>
</dbReference>
<sequence length="305" mass="33632">MGKPFMRLDGKTGNFRGQSRFILLRAFAVASGIGLFFGLVGPYGSYLNGGLPFRTLYWITCSLAGFALYAGPIIFMRRAGLIGQGVRFWCVIAGMAALIGILQSWVARQLTEIMWPEKVDRLPGWGLWYVQVLLIALPAVMLTVLWLRHRERQSAPALLPLSRETQAPGQSSNALAEALLSPHPRPDSILALQMEDHYIRCHRQGGSILVHGTLRDAMARQSSCDGLQVHRSWRVARRALKRWEGTPRALRLHLTNGIVVPVARAQVARLREAGWLDTKDDTASATSGCTASKGRSQVIPSVLAD</sequence>
<gene>
    <name evidence="3" type="ORF">NF685_10095</name>
</gene>
<evidence type="ECO:0000259" key="2">
    <source>
        <dbReference type="PROSITE" id="PS50930"/>
    </source>
</evidence>
<feature type="transmembrane region" description="Helical" evidence="1">
    <location>
        <begin position="21"/>
        <end position="44"/>
    </location>
</feature>
<keyword evidence="4" id="KW-1185">Reference proteome</keyword>
<dbReference type="RefSeq" id="WP_252849540.1">
    <property type="nucleotide sequence ID" value="NZ_BAPW01000015.1"/>
</dbReference>
<keyword evidence="1" id="KW-0812">Transmembrane</keyword>
<protein>
    <submittedName>
        <fullName evidence="3">LytTR family transcriptional regulator</fullName>
    </submittedName>
</protein>
<comment type="caution">
    <text evidence="3">The sequence shown here is derived from an EMBL/GenBank/DDBJ whole genome shotgun (WGS) entry which is preliminary data.</text>
</comment>
<dbReference type="Gene3D" id="2.40.50.1020">
    <property type="entry name" value="LytTr DNA-binding domain"/>
    <property type="match status" value="1"/>
</dbReference>
<organism evidence="3 4">
    <name type="scientific">Asaia lannensis NBRC 102526</name>
    <dbReference type="NCBI Taxonomy" id="1307926"/>
    <lineage>
        <taxon>Bacteria</taxon>
        <taxon>Pseudomonadati</taxon>
        <taxon>Pseudomonadota</taxon>
        <taxon>Alphaproteobacteria</taxon>
        <taxon>Acetobacterales</taxon>
        <taxon>Acetobacteraceae</taxon>
        <taxon>Asaia</taxon>
    </lineage>
</organism>
<name>A0ABT1CHP5_9PROT</name>
<reference evidence="3 4" key="1">
    <citation type="submission" date="2022-06" db="EMBL/GenBank/DDBJ databases">
        <title>Whole-genome of Asaia lannensis strain LMG 27011T.</title>
        <authorList>
            <person name="Sombolestani A."/>
        </authorList>
    </citation>
    <scope>NUCLEOTIDE SEQUENCE [LARGE SCALE GENOMIC DNA]</scope>
    <source>
        <strain evidence="3 4">NBRC 102526</strain>
    </source>
</reference>
<dbReference type="InterPro" id="IPR007492">
    <property type="entry name" value="LytTR_DNA-bd_dom"/>
</dbReference>
<dbReference type="PROSITE" id="PS50930">
    <property type="entry name" value="HTH_LYTTR"/>
    <property type="match status" value="1"/>
</dbReference>
<feature type="transmembrane region" description="Helical" evidence="1">
    <location>
        <begin position="56"/>
        <end position="76"/>
    </location>
</feature>